<accession>A0A1F6TFY3</accession>
<reference evidence="2 3" key="1">
    <citation type="journal article" date="2016" name="Nat. Commun.">
        <title>Thousands of microbial genomes shed light on interconnected biogeochemical processes in an aquifer system.</title>
        <authorList>
            <person name="Anantharaman K."/>
            <person name="Brown C.T."/>
            <person name="Hug L.A."/>
            <person name="Sharon I."/>
            <person name="Castelle C.J."/>
            <person name="Probst A.J."/>
            <person name="Thomas B.C."/>
            <person name="Singh A."/>
            <person name="Wilkins M.J."/>
            <person name="Karaoz U."/>
            <person name="Brodie E.L."/>
            <person name="Williams K.H."/>
            <person name="Hubbard S.S."/>
            <person name="Banfield J.F."/>
        </authorList>
    </citation>
    <scope>NUCLEOTIDE SEQUENCE [LARGE SCALE GENOMIC DNA]</scope>
</reference>
<keyword evidence="1" id="KW-0812">Transmembrane</keyword>
<organism evidence="2 3">
    <name type="scientific">Candidatus Muproteobacteria bacterium RBG_16_64_11</name>
    <dbReference type="NCBI Taxonomy" id="1817758"/>
    <lineage>
        <taxon>Bacteria</taxon>
        <taxon>Pseudomonadati</taxon>
        <taxon>Pseudomonadota</taxon>
        <taxon>Candidatus Muproteobacteria</taxon>
    </lineage>
</organism>
<feature type="transmembrane region" description="Helical" evidence="1">
    <location>
        <begin position="76"/>
        <end position="99"/>
    </location>
</feature>
<evidence type="ECO:0000256" key="1">
    <source>
        <dbReference type="SAM" id="Phobius"/>
    </source>
</evidence>
<keyword evidence="1" id="KW-1133">Transmembrane helix</keyword>
<feature type="transmembrane region" description="Helical" evidence="1">
    <location>
        <begin position="12"/>
        <end position="35"/>
    </location>
</feature>
<comment type="caution">
    <text evidence="2">The sequence shown here is derived from an EMBL/GenBank/DDBJ whole genome shotgun (WGS) entry which is preliminary data.</text>
</comment>
<dbReference type="Proteomes" id="UP000177925">
    <property type="component" value="Unassembled WGS sequence"/>
</dbReference>
<proteinExistence type="predicted"/>
<feature type="transmembrane region" description="Helical" evidence="1">
    <location>
        <begin position="111"/>
        <end position="130"/>
    </location>
</feature>
<evidence type="ECO:0000313" key="3">
    <source>
        <dbReference type="Proteomes" id="UP000177925"/>
    </source>
</evidence>
<dbReference type="STRING" id="1817758.A2150_02280"/>
<sequence length="141" mass="14729">MLTSLKKTGRTFAQALPVIAGMLLLTSLAHTLFAPQQFARLFGRHDGLDALLGTALGSIAAGPPLASYLLGGELRAGGVSLLAVTALVVSWVTVGLVQLPAEALFLGRRFAITRNLVAFVFTLAVAWLTVQTLRGFGASLP</sequence>
<feature type="transmembrane region" description="Helical" evidence="1">
    <location>
        <begin position="47"/>
        <end position="70"/>
    </location>
</feature>
<evidence type="ECO:0000313" key="2">
    <source>
        <dbReference type="EMBL" id="OGI44043.1"/>
    </source>
</evidence>
<dbReference type="EMBL" id="MFSS01000029">
    <property type="protein sequence ID" value="OGI44043.1"/>
    <property type="molecule type" value="Genomic_DNA"/>
</dbReference>
<dbReference type="AlphaFoldDB" id="A0A1F6TFY3"/>
<name>A0A1F6TFY3_9PROT</name>
<protein>
    <recommendedName>
        <fullName evidence="4">Permease</fullName>
    </recommendedName>
</protein>
<gene>
    <name evidence="2" type="ORF">A2150_02280</name>
</gene>
<keyword evidence="1" id="KW-0472">Membrane</keyword>
<evidence type="ECO:0008006" key="4">
    <source>
        <dbReference type="Google" id="ProtNLM"/>
    </source>
</evidence>